<feature type="transmembrane region" description="Helical" evidence="1">
    <location>
        <begin position="387"/>
        <end position="411"/>
    </location>
</feature>
<keyword evidence="3" id="KW-1185">Reference proteome</keyword>
<feature type="transmembrane region" description="Helical" evidence="1">
    <location>
        <begin position="190"/>
        <end position="214"/>
    </location>
</feature>
<gene>
    <name evidence="2" type="ORF">HUE88_10515</name>
</gene>
<keyword evidence="1" id="KW-1133">Transmembrane helix</keyword>
<name>A0A7S7RMG9_9BACT</name>
<reference evidence="2 3" key="1">
    <citation type="submission" date="2020-05" db="EMBL/GenBank/DDBJ databases">
        <title>Sulfurimonas marisnigri, sp. nov., and Sulfurimonas baltica, sp. nov., manganese oxide reducing chemolithoautotrophs of the class Epsilonproteobacteria isolated from the pelagic redoxclines of the Black and Baltic Seas and emended description of the genus Sulfurimonas.</title>
        <authorList>
            <person name="Henkel J.V."/>
            <person name="Laudan C."/>
            <person name="Werner J."/>
            <person name="Neu T."/>
            <person name="Plewe S."/>
            <person name="Sproer C."/>
            <person name="Bunk B."/>
            <person name="Schulz-Vogt H.N."/>
        </authorList>
    </citation>
    <scope>NUCLEOTIDE SEQUENCE [LARGE SCALE GENOMIC DNA]</scope>
    <source>
        <strain evidence="2 3">GD2</strain>
    </source>
</reference>
<keyword evidence="1" id="KW-0472">Membrane</keyword>
<feature type="transmembrane region" description="Helical" evidence="1">
    <location>
        <begin position="57"/>
        <end position="80"/>
    </location>
</feature>
<dbReference type="Proteomes" id="UP000593994">
    <property type="component" value="Chromosome"/>
</dbReference>
<evidence type="ECO:0000313" key="3">
    <source>
        <dbReference type="Proteomes" id="UP000593994"/>
    </source>
</evidence>
<proteinExistence type="predicted"/>
<protein>
    <submittedName>
        <fullName evidence="2">Uncharacterized protein</fullName>
    </submittedName>
</protein>
<feature type="transmembrane region" description="Helical" evidence="1">
    <location>
        <begin position="307"/>
        <end position="339"/>
    </location>
</feature>
<evidence type="ECO:0000313" key="2">
    <source>
        <dbReference type="EMBL" id="QOY51539.1"/>
    </source>
</evidence>
<dbReference type="RefSeq" id="WP_194368819.1">
    <property type="nucleotide sequence ID" value="NZ_CP054492.1"/>
</dbReference>
<feature type="transmembrane region" description="Helical" evidence="1">
    <location>
        <begin position="150"/>
        <end position="170"/>
    </location>
</feature>
<feature type="transmembrane region" description="Helical" evidence="1">
    <location>
        <begin position="92"/>
        <end position="109"/>
    </location>
</feature>
<dbReference type="AlphaFoldDB" id="A0A7S7RMG9"/>
<accession>A0A7S7RMG9</accession>
<feature type="transmembrane region" description="Helical" evidence="1">
    <location>
        <begin position="20"/>
        <end position="37"/>
    </location>
</feature>
<dbReference type="KEGG" id="sbal:HUE88_10515"/>
<feature type="transmembrane region" description="Helical" evidence="1">
    <location>
        <begin position="360"/>
        <end position="381"/>
    </location>
</feature>
<feature type="transmembrane region" description="Helical" evidence="1">
    <location>
        <begin position="226"/>
        <end position="243"/>
    </location>
</feature>
<feature type="transmembrane region" description="Helical" evidence="1">
    <location>
        <begin position="249"/>
        <end position="270"/>
    </location>
</feature>
<organism evidence="2 3">
    <name type="scientific">Candidatus Sulfurimonas baltica</name>
    <dbReference type="NCBI Taxonomy" id="2740404"/>
    <lineage>
        <taxon>Bacteria</taxon>
        <taxon>Pseudomonadati</taxon>
        <taxon>Campylobacterota</taxon>
        <taxon>Epsilonproteobacteria</taxon>
        <taxon>Campylobacterales</taxon>
        <taxon>Sulfurimonadaceae</taxon>
        <taxon>Sulfurimonas</taxon>
    </lineage>
</organism>
<dbReference type="EMBL" id="CP054492">
    <property type="protein sequence ID" value="QOY51539.1"/>
    <property type="molecule type" value="Genomic_DNA"/>
</dbReference>
<evidence type="ECO:0000256" key="1">
    <source>
        <dbReference type="SAM" id="Phobius"/>
    </source>
</evidence>
<sequence length="432" mass="48053">MDLNGLSADQAPPISVPFRFFLTAPLFGILAGILILFSDASTLSNRFSMESIAVTHALTIGFLGFVMLGALTQMLPVLAGVKVPKVGIISKISYPFLLLGTIFMIIGLMQEFSIFTLISAVLLGAGFLVLTISMLIGLSKVTNVTSSVRAIITSLIFSIFVVLMGIYLLFSHGINSFSSLHVVIANVHSVWGVFGFAGLLIIGVAFHVLPMFYVAPRFKNFCKTKVVGLVTIGLIMWLVLNLFVDSHSIIAKIWIAVFFWAFATTVWKKLNDRRRPIVDVTIWYWRSSAVFMTLGAFAWAFNDLYDSVYIVVVSILIGSFILSIMMGMLYKIIPFLVWFHLNARGYMSIPTITEMINKKLAKTQFAFFIISVFGFIVSFFMPTLLPLFATTFIISMLMLEYNIISPVLIYARIVKTKPDFDMSLFSIPIEGS</sequence>
<keyword evidence="1" id="KW-0812">Transmembrane</keyword>
<feature type="transmembrane region" description="Helical" evidence="1">
    <location>
        <begin position="115"/>
        <end position="138"/>
    </location>
</feature>
<feature type="transmembrane region" description="Helical" evidence="1">
    <location>
        <begin position="282"/>
        <end position="301"/>
    </location>
</feature>